<protein>
    <submittedName>
        <fullName evidence="2">Copper amine oxidase</fullName>
    </submittedName>
</protein>
<dbReference type="EMBL" id="NMQW01000008">
    <property type="protein sequence ID" value="OXM87180.1"/>
    <property type="molecule type" value="Genomic_DNA"/>
</dbReference>
<evidence type="ECO:0000313" key="3">
    <source>
        <dbReference type="Proteomes" id="UP000215509"/>
    </source>
</evidence>
<comment type="caution">
    <text evidence="2">The sequence shown here is derived from an EMBL/GenBank/DDBJ whole genome shotgun (WGS) entry which is preliminary data.</text>
</comment>
<accession>A0A229UUY4</accession>
<name>A0A229UUY4_9BACL</name>
<organism evidence="2 3">
    <name type="scientific">Paenibacillus rigui</name>
    <dbReference type="NCBI Taxonomy" id="554312"/>
    <lineage>
        <taxon>Bacteria</taxon>
        <taxon>Bacillati</taxon>
        <taxon>Bacillota</taxon>
        <taxon>Bacilli</taxon>
        <taxon>Bacillales</taxon>
        <taxon>Paenibacillaceae</taxon>
        <taxon>Paenibacillus</taxon>
    </lineage>
</organism>
<dbReference type="SUPFAM" id="SSF55383">
    <property type="entry name" value="Copper amine oxidase, domain N"/>
    <property type="match status" value="2"/>
</dbReference>
<sequence length="526" mass="58223">MKNKMNYKWLSIFLVVMLVVLAGCQSVSGLDLNKVIQNGASIKSLQGSQTLTLEVIRNTAVTPSADEQRMLDLFSNVKVKLTDIKQQDLTHLSVKGSFEYAKGQIPFQVTVSDQDYTFQIEGAKKPIVLHNSPAGMEQLKETLSKELQEELKQLYTKSAELTPAMIAYLSGNAPNPANISVSDAKEYIRTEGLNMKKVHVEINGSELLGLFKSFATNLVADEKGMKDILGQLYDVVAPLMKAAMKENSKNGDNPMDEMITPYLNNKTLAVEFAFTFLNSNLKKMLADYDSYVAKATSNEELKKLLSDQQVLKLDMYVDSNLMPRKQNMELTLTGLDDKSVVQGIKLTSTSETWDLNQPVKADVIDTSAGVLELDSKSMFKPGKILAGIDTKSQLYQLIKNDLQLTKKNISMIVDNNSSSFQTSSKPYNSNGTIMVPARFVVEQLDADVAWDQATQQVTITDWVSGAVIKLNIGSKQASVNGMIKPLETEAELTDGSTFVPVRFIAESMGARVSWDQEQQMVTITRD</sequence>
<proteinExistence type="predicted"/>
<keyword evidence="3" id="KW-1185">Reference proteome</keyword>
<gene>
    <name evidence="2" type="ORF">CF651_05895</name>
</gene>
<dbReference type="PROSITE" id="PS51257">
    <property type="entry name" value="PROKAR_LIPOPROTEIN"/>
    <property type="match status" value="1"/>
</dbReference>
<dbReference type="Gene3D" id="3.30.457.10">
    <property type="entry name" value="Copper amine oxidase-like, N-terminal domain"/>
    <property type="match status" value="1"/>
</dbReference>
<dbReference type="Pfam" id="PF07833">
    <property type="entry name" value="Cu_amine_oxidN1"/>
    <property type="match status" value="1"/>
</dbReference>
<dbReference type="RefSeq" id="WP_094013928.1">
    <property type="nucleotide sequence ID" value="NZ_NMQW01000008.1"/>
</dbReference>
<dbReference type="OrthoDB" id="2811497at2"/>
<reference evidence="2 3" key="1">
    <citation type="submission" date="2017-07" db="EMBL/GenBank/DDBJ databases">
        <title>Genome sequencing and assembly of Paenibacillus rigui.</title>
        <authorList>
            <person name="Mayilraj S."/>
        </authorList>
    </citation>
    <scope>NUCLEOTIDE SEQUENCE [LARGE SCALE GENOMIC DNA]</scope>
    <source>
        <strain evidence="2 3">JCM 16352</strain>
    </source>
</reference>
<dbReference type="InterPro" id="IPR036582">
    <property type="entry name" value="Mao_N_sf"/>
</dbReference>
<evidence type="ECO:0000313" key="2">
    <source>
        <dbReference type="EMBL" id="OXM87180.1"/>
    </source>
</evidence>
<dbReference type="InterPro" id="IPR012854">
    <property type="entry name" value="Cu_amine_oxidase-like_N"/>
</dbReference>
<dbReference type="AlphaFoldDB" id="A0A229UUY4"/>
<feature type="domain" description="Copper amine oxidase-like N-terminal" evidence="1">
    <location>
        <begin position="416"/>
        <end position="523"/>
    </location>
</feature>
<evidence type="ECO:0000259" key="1">
    <source>
        <dbReference type="Pfam" id="PF07833"/>
    </source>
</evidence>
<dbReference type="Proteomes" id="UP000215509">
    <property type="component" value="Unassembled WGS sequence"/>
</dbReference>